<evidence type="ECO:0000313" key="2">
    <source>
        <dbReference type="EMBL" id="SFM97482.1"/>
    </source>
</evidence>
<accession>A0A1I4V8E5</accession>
<feature type="transmembrane region" description="Helical" evidence="1">
    <location>
        <begin position="12"/>
        <end position="34"/>
    </location>
</feature>
<gene>
    <name evidence="2" type="ORF">SAMN05444143_104176</name>
</gene>
<keyword evidence="1" id="KW-1133">Transmembrane helix</keyword>
<protein>
    <submittedName>
        <fullName evidence="2">Uncharacterized protein</fullName>
    </submittedName>
</protein>
<organism evidence="2 3">
    <name type="scientific">Flavobacterium succinicans</name>
    <dbReference type="NCBI Taxonomy" id="29536"/>
    <lineage>
        <taxon>Bacteria</taxon>
        <taxon>Pseudomonadati</taxon>
        <taxon>Bacteroidota</taxon>
        <taxon>Flavobacteriia</taxon>
        <taxon>Flavobacteriales</taxon>
        <taxon>Flavobacteriaceae</taxon>
        <taxon>Flavobacterium</taxon>
    </lineage>
</organism>
<keyword evidence="1" id="KW-0812">Transmembrane</keyword>
<dbReference type="EMBL" id="FOUT01000004">
    <property type="protein sequence ID" value="SFM97482.1"/>
    <property type="molecule type" value="Genomic_DNA"/>
</dbReference>
<sequence>MIDFVATDFNPLIGVLRQQILIHYVLLFFIAFAFL</sequence>
<name>A0A1I4V8E5_9FLAO</name>
<keyword evidence="1" id="KW-0472">Membrane</keyword>
<evidence type="ECO:0000256" key="1">
    <source>
        <dbReference type="SAM" id="Phobius"/>
    </source>
</evidence>
<reference evidence="3" key="1">
    <citation type="submission" date="2016-10" db="EMBL/GenBank/DDBJ databases">
        <authorList>
            <person name="Varghese N."/>
            <person name="Submissions S."/>
        </authorList>
    </citation>
    <scope>NUCLEOTIDE SEQUENCE [LARGE SCALE GENOMIC DNA]</scope>
    <source>
        <strain evidence="3">DSM 4002</strain>
    </source>
</reference>
<keyword evidence="3" id="KW-1185">Reference proteome</keyword>
<dbReference type="AlphaFoldDB" id="A0A1I4V8E5"/>
<proteinExistence type="predicted"/>
<dbReference type="Proteomes" id="UP000182961">
    <property type="component" value="Unassembled WGS sequence"/>
</dbReference>
<evidence type="ECO:0000313" key="3">
    <source>
        <dbReference type="Proteomes" id="UP000182961"/>
    </source>
</evidence>